<evidence type="ECO:0000256" key="5">
    <source>
        <dbReference type="SAM" id="MobiDB-lite"/>
    </source>
</evidence>
<dbReference type="PANTHER" id="PTHR30024:SF48">
    <property type="entry name" value="ABC TRANSPORTER SUBSTRATE-BINDING PROTEIN"/>
    <property type="match status" value="1"/>
</dbReference>
<evidence type="ECO:0000256" key="3">
    <source>
        <dbReference type="ARBA" id="ARBA00022448"/>
    </source>
</evidence>
<evidence type="ECO:0000256" key="1">
    <source>
        <dbReference type="ARBA" id="ARBA00004418"/>
    </source>
</evidence>
<evidence type="ECO:0000256" key="2">
    <source>
        <dbReference type="ARBA" id="ARBA00010742"/>
    </source>
</evidence>
<dbReference type="InterPro" id="IPR001638">
    <property type="entry name" value="Solute-binding_3/MltF_N"/>
</dbReference>
<feature type="chain" id="PRO_5046647951" evidence="6">
    <location>
        <begin position="21"/>
        <end position="362"/>
    </location>
</feature>
<dbReference type="PROSITE" id="PS51257">
    <property type="entry name" value="PROKAR_LIPOPROTEIN"/>
    <property type="match status" value="1"/>
</dbReference>
<gene>
    <name evidence="8" type="primary">ssuA</name>
    <name evidence="8" type="ORF">HEK616_43770</name>
</gene>
<comment type="similarity">
    <text evidence="2">Belongs to the bacterial solute-binding protein SsuA/TauA family.</text>
</comment>
<dbReference type="Gene3D" id="3.40.190.10">
    <property type="entry name" value="Periplasmic binding protein-like II"/>
    <property type="match status" value="2"/>
</dbReference>
<reference evidence="8" key="1">
    <citation type="submission" date="2022-06" db="EMBL/GenBank/DDBJ databases">
        <title>Complete genome sequence of Streptomyces nigrescens HEK616.</title>
        <authorList>
            <person name="Asamizu S."/>
            <person name="Onaka H."/>
        </authorList>
    </citation>
    <scope>NUCLEOTIDE SEQUENCE</scope>
    <source>
        <strain evidence="8">HEK616</strain>
    </source>
</reference>
<dbReference type="SMART" id="SM00062">
    <property type="entry name" value="PBPb"/>
    <property type="match status" value="1"/>
</dbReference>
<dbReference type="SUPFAM" id="SSF53850">
    <property type="entry name" value="Periplasmic binding protein-like II"/>
    <property type="match status" value="1"/>
</dbReference>
<feature type="signal peptide" evidence="6">
    <location>
        <begin position="1"/>
        <end position="20"/>
    </location>
</feature>
<keyword evidence="3" id="KW-0813">Transport</keyword>
<dbReference type="Pfam" id="PF09084">
    <property type="entry name" value="NMT1"/>
    <property type="match status" value="1"/>
</dbReference>
<evidence type="ECO:0000313" key="9">
    <source>
        <dbReference type="Proteomes" id="UP001059597"/>
    </source>
</evidence>
<evidence type="ECO:0000259" key="7">
    <source>
        <dbReference type="SMART" id="SM00062"/>
    </source>
</evidence>
<dbReference type="RefSeq" id="WP_261954567.1">
    <property type="nucleotide sequence ID" value="NZ_AP026073.1"/>
</dbReference>
<organism evidence="8 9">
    <name type="scientific">Streptomyces nigrescens</name>
    <dbReference type="NCBI Taxonomy" id="1920"/>
    <lineage>
        <taxon>Bacteria</taxon>
        <taxon>Bacillati</taxon>
        <taxon>Actinomycetota</taxon>
        <taxon>Actinomycetes</taxon>
        <taxon>Kitasatosporales</taxon>
        <taxon>Streptomycetaceae</taxon>
        <taxon>Streptomyces</taxon>
    </lineage>
</organism>
<dbReference type="CDD" id="cd13558">
    <property type="entry name" value="PBP2_SsuA_like_2"/>
    <property type="match status" value="1"/>
</dbReference>
<dbReference type="PANTHER" id="PTHR30024">
    <property type="entry name" value="ALIPHATIC SULFONATES-BINDING PROTEIN-RELATED"/>
    <property type="match status" value="1"/>
</dbReference>
<dbReference type="InterPro" id="IPR015168">
    <property type="entry name" value="SsuA/THI5"/>
</dbReference>
<protein>
    <submittedName>
        <fullName evidence="8">ABC transporter substrate-binding protein</fullName>
    </submittedName>
</protein>
<feature type="region of interest" description="Disordered" evidence="5">
    <location>
        <begin position="29"/>
        <end position="48"/>
    </location>
</feature>
<comment type="subcellular location">
    <subcellularLocation>
        <location evidence="1">Periplasm</location>
    </subcellularLocation>
</comment>
<sequence>MRSRHITPAALLLPFALLLAGCGGASRAGGAGGGTDSGTDGKGSLTLNVGDQKGGSEALLRAAGELDDLPYKIKWSTFTSGPPLLEAVNAGAVDIGAVGNTPPVFAAAAKSKIKVIAATHSRSDGETILVKKDSPLRSPKQLKGKSIAVAQGSSANYQLIASLKKAGLSPKDVTFNYLQPADALAAFTRGKVDAWAVWDPYTAQALDQADARVLTTGQGVVNGLSFQVAAPSALEDKKKAAALKDYTDRLRRAQNWVFKHPDVWAKAWAKETGLPEKVALEAVKRTRGTAVQVAVDKGAIASENQIVHAFAKLKLIPRSFDFGEYVDPRFNGDLPPSDTAPRTYGKTARAAGQHTTAHGKAE</sequence>
<evidence type="ECO:0000256" key="4">
    <source>
        <dbReference type="ARBA" id="ARBA00022729"/>
    </source>
</evidence>
<dbReference type="InterPro" id="IPR010067">
    <property type="entry name" value="ABC_SsuA_sub-bd"/>
</dbReference>
<accession>A0ABM7ZX05</accession>
<dbReference type="NCBIfam" id="TIGR01728">
    <property type="entry name" value="SsuA_fam"/>
    <property type="match status" value="1"/>
</dbReference>
<proteinExistence type="inferred from homology"/>
<dbReference type="EMBL" id="AP026073">
    <property type="protein sequence ID" value="BDM70890.1"/>
    <property type="molecule type" value="Genomic_DNA"/>
</dbReference>
<evidence type="ECO:0000313" key="8">
    <source>
        <dbReference type="EMBL" id="BDM70890.1"/>
    </source>
</evidence>
<feature type="region of interest" description="Disordered" evidence="5">
    <location>
        <begin position="332"/>
        <end position="362"/>
    </location>
</feature>
<keyword evidence="9" id="KW-1185">Reference proteome</keyword>
<keyword evidence="4 6" id="KW-0732">Signal</keyword>
<evidence type="ECO:0000256" key="6">
    <source>
        <dbReference type="SAM" id="SignalP"/>
    </source>
</evidence>
<dbReference type="Proteomes" id="UP001059597">
    <property type="component" value="Chromosome"/>
</dbReference>
<feature type="domain" description="Solute-binding protein family 3/N-terminal" evidence="7">
    <location>
        <begin position="46"/>
        <end position="260"/>
    </location>
</feature>
<name>A0ABM7ZX05_STRNI</name>